<dbReference type="Gene3D" id="3.40.50.620">
    <property type="entry name" value="HUPs"/>
    <property type="match status" value="1"/>
</dbReference>
<dbReference type="CDD" id="cd06259">
    <property type="entry name" value="YdcF-like"/>
    <property type="match status" value="1"/>
</dbReference>
<protein>
    <recommendedName>
        <fullName evidence="1">DUF218 domain-containing protein</fullName>
    </recommendedName>
</protein>
<evidence type="ECO:0000313" key="2">
    <source>
        <dbReference type="EMBL" id="OGZ11046.1"/>
    </source>
</evidence>
<feature type="domain" description="DUF218" evidence="1">
    <location>
        <begin position="27"/>
        <end position="145"/>
    </location>
</feature>
<dbReference type="GO" id="GO:0005886">
    <property type="term" value="C:plasma membrane"/>
    <property type="evidence" value="ECO:0007669"/>
    <property type="project" value="TreeGrafter"/>
</dbReference>
<gene>
    <name evidence="2" type="ORF">A3D67_03250</name>
</gene>
<reference evidence="2 3" key="1">
    <citation type="journal article" date="2016" name="Nat. Commun.">
        <title>Thousands of microbial genomes shed light on interconnected biogeochemical processes in an aquifer system.</title>
        <authorList>
            <person name="Anantharaman K."/>
            <person name="Brown C.T."/>
            <person name="Hug L.A."/>
            <person name="Sharon I."/>
            <person name="Castelle C.J."/>
            <person name="Probst A.J."/>
            <person name="Thomas B.C."/>
            <person name="Singh A."/>
            <person name="Wilkins M.J."/>
            <person name="Karaoz U."/>
            <person name="Brodie E.L."/>
            <person name="Williams K.H."/>
            <person name="Hubbard S.S."/>
            <person name="Banfield J.F."/>
        </authorList>
    </citation>
    <scope>NUCLEOTIDE SEQUENCE [LARGE SCALE GENOMIC DNA]</scope>
</reference>
<dbReference type="InterPro" id="IPR014729">
    <property type="entry name" value="Rossmann-like_a/b/a_fold"/>
</dbReference>
<dbReference type="AlphaFoldDB" id="A0A1G2DBS1"/>
<dbReference type="PANTHER" id="PTHR30336">
    <property type="entry name" value="INNER MEMBRANE PROTEIN, PROBABLE PERMEASE"/>
    <property type="match status" value="1"/>
</dbReference>
<proteinExistence type="predicted"/>
<accession>A0A1G2DBS1</accession>
<name>A0A1G2DBS1_9BACT</name>
<sequence>MSKEEIRQRAKKIWDYHHMNHKLGKADCILVLGSHDPRVAERGAQLFLEGWASLLIFSGGVGRLTSESWNESEADKFAKIAVGMGVPKDKILVENKSSNTGENIEFTRKLLAERGIDSKKIILVQKPYMERRSYATVKKVWPEKEVIVTSPQIPFEEYPNGEISEDEVINIIVGDLQRIKIYPEKGFQIPQEIPNDVWEAYEQLVAAGYTRHLVKE</sequence>
<evidence type="ECO:0000259" key="1">
    <source>
        <dbReference type="Pfam" id="PF02698"/>
    </source>
</evidence>
<dbReference type="PANTHER" id="PTHR30336:SF20">
    <property type="entry name" value="DUF218 DOMAIN-CONTAINING PROTEIN"/>
    <property type="match status" value="1"/>
</dbReference>
<dbReference type="Proteomes" id="UP000178099">
    <property type="component" value="Unassembled WGS sequence"/>
</dbReference>
<comment type="caution">
    <text evidence="2">The sequence shown here is derived from an EMBL/GenBank/DDBJ whole genome shotgun (WGS) entry which is preliminary data.</text>
</comment>
<evidence type="ECO:0000313" key="3">
    <source>
        <dbReference type="Proteomes" id="UP000178099"/>
    </source>
</evidence>
<dbReference type="InterPro" id="IPR051599">
    <property type="entry name" value="Cell_Envelope_Assoc"/>
</dbReference>
<dbReference type="Pfam" id="PF02698">
    <property type="entry name" value="DUF218"/>
    <property type="match status" value="1"/>
</dbReference>
<dbReference type="EMBL" id="MHLN01000027">
    <property type="protein sequence ID" value="OGZ11046.1"/>
    <property type="molecule type" value="Genomic_DNA"/>
</dbReference>
<dbReference type="InterPro" id="IPR003848">
    <property type="entry name" value="DUF218"/>
</dbReference>
<organism evidence="2 3">
    <name type="scientific">Candidatus Lloydbacteria bacterium RIFCSPHIGHO2_02_FULL_51_22</name>
    <dbReference type="NCBI Taxonomy" id="1798663"/>
    <lineage>
        <taxon>Bacteria</taxon>
        <taxon>Candidatus Lloydiibacteriota</taxon>
    </lineage>
</organism>